<keyword evidence="3" id="KW-1185">Reference proteome</keyword>
<accession>A0A399D650</accession>
<dbReference type="Proteomes" id="UP000266441">
    <property type="component" value="Unassembled WGS sequence"/>
</dbReference>
<dbReference type="RefSeq" id="WP_119348073.1">
    <property type="nucleotide sequence ID" value="NZ_QWET01000001.1"/>
</dbReference>
<evidence type="ECO:0008006" key="4">
    <source>
        <dbReference type="Google" id="ProtNLM"/>
    </source>
</evidence>
<dbReference type="EMBL" id="QWET01000001">
    <property type="protein sequence ID" value="RIH67047.1"/>
    <property type="molecule type" value="Genomic_DNA"/>
</dbReference>
<dbReference type="AlphaFoldDB" id="A0A399D650"/>
<evidence type="ECO:0000256" key="1">
    <source>
        <dbReference type="SAM" id="SignalP"/>
    </source>
</evidence>
<keyword evidence="1" id="KW-0732">Signal</keyword>
<feature type="signal peptide" evidence="1">
    <location>
        <begin position="1"/>
        <end position="19"/>
    </location>
</feature>
<sequence length="385" mass="43684">MKKLLLTVALVMSGLILLAQENIKNEILSYADSSEIIIRNGRKLVIDKTVSGDHKGAINTLNFLKNNVDESYVIFYPGEELLLSLASRNFPLFLYNAKNYNSLLEGKTKAVPYDGTMDKLREYLALEIPFVSEDLEEMQMPDEDKEIIQIYIRYYMNENMTELNKTIKNFKKSYPDSEYEYFASEIKGLTSTGRMNFCFGYGNEFLAGDITDVFTDHLHILNMEIDGFINQLYLSLFIGGSVSKVRSNIDLPVKKKDLVHTKEEKVSSLKYGIKIGRSVYSNRSVNVYPYISLGGYEMNSQSSEFDNDDSSNPKNNLSGAFFAGFGAASDIVLKRWQSKNFYEPSGALFLRPGIGYDQFFSNKKISKGYDFHFTLSLGVSLGAFY</sequence>
<organism evidence="2 3">
    <name type="scientific">Mariniphaga sediminis</name>
    <dbReference type="NCBI Taxonomy" id="1628158"/>
    <lineage>
        <taxon>Bacteria</taxon>
        <taxon>Pseudomonadati</taxon>
        <taxon>Bacteroidota</taxon>
        <taxon>Bacteroidia</taxon>
        <taxon>Marinilabiliales</taxon>
        <taxon>Prolixibacteraceae</taxon>
        <taxon>Mariniphaga</taxon>
    </lineage>
</organism>
<protein>
    <recommendedName>
        <fullName evidence="4">Outer membrane protein beta-barrel domain-containing protein</fullName>
    </recommendedName>
</protein>
<name>A0A399D650_9BACT</name>
<reference evidence="2 3" key="1">
    <citation type="journal article" date="2015" name="Int. J. Syst. Evol. Microbiol.">
        <title>Mariniphaga sediminis sp. nov., isolated from coastal sediment.</title>
        <authorList>
            <person name="Wang F.Q."/>
            <person name="Shen Q.Y."/>
            <person name="Chen G.J."/>
            <person name="Du Z.J."/>
        </authorList>
    </citation>
    <scope>NUCLEOTIDE SEQUENCE [LARGE SCALE GENOMIC DNA]</scope>
    <source>
        <strain evidence="2 3">SY21</strain>
    </source>
</reference>
<gene>
    <name evidence="2" type="ORF">D1164_01030</name>
</gene>
<evidence type="ECO:0000313" key="2">
    <source>
        <dbReference type="EMBL" id="RIH67047.1"/>
    </source>
</evidence>
<evidence type="ECO:0000313" key="3">
    <source>
        <dbReference type="Proteomes" id="UP000266441"/>
    </source>
</evidence>
<dbReference type="OrthoDB" id="1115203at2"/>
<feature type="chain" id="PRO_5017294825" description="Outer membrane protein beta-barrel domain-containing protein" evidence="1">
    <location>
        <begin position="20"/>
        <end position="385"/>
    </location>
</feature>
<proteinExistence type="predicted"/>
<comment type="caution">
    <text evidence="2">The sequence shown here is derived from an EMBL/GenBank/DDBJ whole genome shotgun (WGS) entry which is preliminary data.</text>
</comment>